<dbReference type="InterPro" id="IPR036213">
    <property type="entry name" value="Calpain_III_sf"/>
</dbReference>
<sequence length="393" mass="44954">MFNTNIDLHALTGWIPERLSVHGNESDKDRTFKMLCDRHSKGDVLITLATGELHLRWKGNYSERDVMNWTPAMKEALRYDPQSARNFDNGVFWIDIDSLYRFYDVAYLNWNPGLFKYTYCTHDSWSAGVGPVKDLYFIGDNPQYSLTLTNGNSTVWVLLTRHITDKNDFANNNEYIALLVYKNNGEKVYMPFDPPPYIDGVRINSPHYLCKITPNPQVPCSRYTLVISQYEKSTTINYTLRAYSTGAFQLRKLTNAYKYKEIVSRKEKSGKWTTDTAGGCANNRDTYHKNPVYQFTITGANDADNQLLIDLKGPKDYAIGIDLTTVSVVNQNSENYFKKQSSGAFRSGFTILQLKSVPAGTYNIIPSTYKPNQLGPFFLTVHSTTPFKLNRIR</sequence>
<dbReference type="SMART" id="SM00720">
    <property type="entry name" value="calpain_III"/>
    <property type="match status" value="1"/>
</dbReference>
<dbReference type="Pfam" id="PF01067">
    <property type="entry name" value="Calpain_III"/>
    <property type="match status" value="1"/>
</dbReference>
<gene>
    <name evidence="5" type="ORF">ONB1V03_LOCUS9824</name>
</gene>
<dbReference type="AlphaFoldDB" id="A0A7R9M4Y6"/>
<dbReference type="PANTHER" id="PTHR46143:SF1">
    <property type="entry name" value="CALPAIN-7"/>
    <property type="match status" value="1"/>
</dbReference>
<evidence type="ECO:0000256" key="2">
    <source>
        <dbReference type="ARBA" id="ARBA00022801"/>
    </source>
</evidence>
<dbReference type="InterPro" id="IPR022682">
    <property type="entry name" value="Calpain_domain_III"/>
</dbReference>
<evidence type="ECO:0000259" key="4">
    <source>
        <dbReference type="SMART" id="SM00720"/>
    </source>
</evidence>
<evidence type="ECO:0000256" key="1">
    <source>
        <dbReference type="ARBA" id="ARBA00022670"/>
    </source>
</evidence>
<dbReference type="GO" id="GO:0004197">
    <property type="term" value="F:cysteine-type endopeptidase activity"/>
    <property type="evidence" value="ECO:0007669"/>
    <property type="project" value="TreeGrafter"/>
</dbReference>
<evidence type="ECO:0000313" key="6">
    <source>
        <dbReference type="Proteomes" id="UP000728032"/>
    </source>
</evidence>
<dbReference type="Gene3D" id="3.90.70.10">
    <property type="entry name" value="Cysteine proteinases"/>
    <property type="match status" value="1"/>
</dbReference>
<reference evidence="5" key="1">
    <citation type="submission" date="2020-11" db="EMBL/GenBank/DDBJ databases">
        <authorList>
            <person name="Tran Van P."/>
        </authorList>
    </citation>
    <scope>NUCLEOTIDE SEQUENCE</scope>
</reference>
<dbReference type="InterPro" id="IPR038765">
    <property type="entry name" value="Papain-like_cys_pep_sf"/>
</dbReference>
<evidence type="ECO:0000256" key="3">
    <source>
        <dbReference type="ARBA" id="ARBA00022807"/>
    </source>
</evidence>
<name>A0A7R9M4Y6_9ACAR</name>
<accession>A0A7R9M4Y6</accession>
<keyword evidence="1" id="KW-0645">Protease</keyword>
<dbReference type="EMBL" id="OC921174">
    <property type="protein sequence ID" value="CAD7653166.1"/>
    <property type="molecule type" value="Genomic_DNA"/>
</dbReference>
<dbReference type="InterPro" id="IPR051297">
    <property type="entry name" value="PalB/RIM13"/>
</dbReference>
<evidence type="ECO:0000313" key="5">
    <source>
        <dbReference type="EMBL" id="CAD7653166.1"/>
    </source>
</evidence>
<organism evidence="5">
    <name type="scientific">Oppiella nova</name>
    <dbReference type="NCBI Taxonomy" id="334625"/>
    <lineage>
        <taxon>Eukaryota</taxon>
        <taxon>Metazoa</taxon>
        <taxon>Ecdysozoa</taxon>
        <taxon>Arthropoda</taxon>
        <taxon>Chelicerata</taxon>
        <taxon>Arachnida</taxon>
        <taxon>Acari</taxon>
        <taxon>Acariformes</taxon>
        <taxon>Sarcoptiformes</taxon>
        <taxon>Oribatida</taxon>
        <taxon>Brachypylina</taxon>
        <taxon>Oppioidea</taxon>
        <taxon>Oppiidae</taxon>
        <taxon>Oppiella</taxon>
    </lineage>
</organism>
<dbReference type="SUPFAM" id="SSF49758">
    <property type="entry name" value="Calpain large subunit, middle domain (domain III)"/>
    <property type="match status" value="2"/>
</dbReference>
<dbReference type="GO" id="GO:0006508">
    <property type="term" value="P:proteolysis"/>
    <property type="evidence" value="ECO:0007669"/>
    <property type="project" value="UniProtKB-KW"/>
</dbReference>
<feature type="domain" description="Peptidase C2 calpain" evidence="4">
    <location>
        <begin position="264"/>
        <end position="390"/>
    </location>
</feature>
<dbReference type="PANTHER" id="PTHR46143">
    <property type="entry name" value="CALPAIN-7"/>
    <property type="match status" value="1"/>
</dbReference>
<proteinExistence type="predicted"/>
<keyword evidence="3" id="KW-0788">Thiol protease</keyword>
<dbReference type="SUPFAM" id="SSF54001">
    <property type="entry name" value="Cysteine proteinases"/>
    <property type="match status" value="1"/>
</dbReference>
<dbReference type="InterPro" id="IPR022683">
    <property type="entry name" value="Calpain_III"/>
</dbReference>
<protein>
    <recommendedName>
        <fullName evidence="4">Peptidase C2 calpain domain-containing protein</fullName>
    </recommendedName>
</protein>
<dbReference type="Proteomes" id="UP000728032">
    <property type="component" value="Unassembled WGS sequence"/>
</dbReference>
<dbReference type="Gene3D" id="2.60.120.380">
    <property type="match status" value="2"/>
</dbReference>
<keyword evidence="2" id="KW-0378">Hydrolase</keyword>
<dbReference type="OrthoDB" id="167576at2759"/>
<dbReference type="EMBL" id="CAJPVJ010006349">
    <property type="protein sequence ID" value="CAG2170353.1"/>
    <property type="molecule type" value="Genomic_DNA"/>
</dbReference>
<keyword evidence="6" id="KW-1185">Reference proteome</keyword>